<sequence length="487" mass="56871">MSSDVDWGAFVRPYVSDSDLRGDVIDYLSNKKSAGGLAPYGDSIGPGSHDYAAVGDLLRYIKSGEVRMNTLSAVHDLAFKSGDPATKLAFGKWFREVPTKDSALKEGWLKSAIYLRDVVSSVPDSQRPKPYQPGHNTLRIMPVLGDAQGIVRTLGKHRNAFFTVHQDAGKVLRSYRDPIMGYVYLSVPIMNAPDHRSIPEPAVGPIEQRPPSDAPPRPQESAPARQRKPTAPLVRKARATFPEKRDEAFDRLAGVYVPPPARVRNARYHNPRSLFPYAMKHLQYPYDASQWVKVIRLYHPDFRSTTSRLQPFWAQFDRIENQDLVKWASSFRNPTAKRLQFRDTLPPSSRRSYDRVIASMRNPNTKAILKDYLRYRRLDEFEAFRPDKFALSYKVSDFQKPKRLQHKLDRAPRAISRYADFKQSRAEKSERRPFRPTWHSKFFTHRGPRWYKPRNFGRTPMWRPRYRRYYNSRGYRQSRRVYRWRKY</sequence>
<feature type="region of interest" description="Disordered" evidence="1">
    <location>
        <begin position="196"/>
        <end position="234"/>
    </location>
</feature>
<name>A0A8J6E2G9_9EUKA</name>
<evidence type="ECO:0000313" key="2">
    <source>
        <dbReference type="EMBL" id="KAG9391897.1"/>
    </source>
</evidence>
<protein>
    <submittedName>
        <fullName evidence="2">Uncharacterized protein</fullName>
    </submittedName>
</protein>
<reference evidence="2" key="1">
    <citation type="submission" date="2021-05" db="EMBL/GenBank/DDBJ databases">
        <title>A free-living protist that lacks canonical eukaryotic 1 DNA replication and segregation systems.</title>
        <authorList>
            <person name="Salas-Leiva D.E."/>
            <person name="Tromer E.C."/>
            <person name="Curtis B.A."/>
            <person name="Jerlstrom-Hultqvist J."/>
            <person name="Kolisko M."/>
            <person name="Yi Z."/>
            <person name="Salas-Leiva J.S."/>
            <person name="Gallot-Lavallee L."/>
            <person name="Kops G.J.P.L."/>
            <person name="Archibald J.M."/>
            <person name="Simpson A.G.B."/>
            <person name="Roger A.J."/>
        </authorList>
    </citation>
    <scope>NUCLEOTIDE SEQUENCE</scope>
    <source>
        <strain evidence="2">BICM</strain>
    </source>
</reference>
<accession>A0A8J6E2G9</accession>
<comment type="caution">
    <text evidence="2">The sequence shown here is derived from an EMBL/GenBank/DDBJ whole genome shotgun (WGS) entry which is preliminary data.</text>
</comment>
<proteinExistence type="predicted"/>
<dbReference type="EMBL" id="JAHDYR010000045">
    <property type="protein sequence ID" value="KAG9391897.1"/>
    <property type="molecule type" value="Genomic_DNA"/>
</dbReference>
<organism evidence="2 3">
    <name type="scientific">Carpediemonas membranifera</name>
    <dbReference type="NCBI Taxonomy" id="201153"/>
    <lineage>
        <taxon>Eukaryota</taxon>
        <taxon>Metamonada</taxon>
        <taxon>Carpediemonas-like organisms</taxon>
        <taxon>Carpediemonas</taxon>
    </lineage>
</organism>
<gene>
    <name evidence="2" type="ORF">J8273_6783</name>
</gene>
<dbReference type="Proteomes" id="UP000717585">
    <property type="component" value="Unassembled WGS sequence"/>
</dbReference>
<evidence type="ECO:0000313" key="3">
    <source>
        <dbReference type="Proteomes" id="UP000717585"/>
    </source>
</evidence>
<evidence type="ECO:0000256" key="1">
    <source>
        <dbReference type="SAM" id="MobiDB-lite"/>
    </source>
</evidence>
<keyword evidence="3" id="KW-1185">Reference proteome</keyword>
<dbReference type="AlphaFoldDB" id="A0A8J6E2G9"/>